<evidence type="ECO:0000256" key="1">
    <source>
        <dbReference type="SAM" id="MobiDB-lite"/>
    </source>
</evidence>
<reference evidence="2 3" key="1">
    <citation type="journal article" date="2015" name="Parasitol. Res.">
        <title>Viruses in close associations with free-living amoebae.</title>
        <authorList>
            <person name="Scheid P."/>
        </authorList>
    </citation>
    <scope>NUCLEOTIDE SEQUENCE [LARGE SCALE GENOMIC DNA]</scope>
    <source>
        <strain evidence="2">KlaHel</strain>
    </source>
</reference>
<evidence type="ECO:0000313" key="2">
    <source>
        <dbReference type="EMBL" id="AJF96775.1"/>
    </source>
</evidence>
<dbReference type="EMBL" id="KP136319">
    <property type="protein sequence ID" value="AJF96775.1"/>
    <property type="molecule type" value="Genomic_DNA"/>
</dbReference>
<dbReference type="Proteomes" id="UP000202511">
    <property type="component" value="Segment"/>
</dbReference>
<feature type="region of interest" description="Disordered" evidence="1">
    <location>
        <begin position="1"/>
        <end position="49"/>
    </location>
</feature>
<proteinExistence type="predicted"/>
<protein>
    <submittedName>
        <fullName evidence="2">Uncharacterized protein</fullName>
    </submittedName>
</protein>
<sequence length="122" mass="13147">MSTLPQRRTNPFAAVLSRSMSARQPRRASRRSPPPPHNPRLPAANTDRHTRCHGALAQLRGHAGDDRSQRSLGAFPGHPCASCGHARSRLDTSSGCGAGHRRANAHCFCDTTQTVQDAVCCL</sequence>
<evidence type="ECO:0000313" key="3">
    <source>
        <dbReference type="Proteomes" id="UP000202511"/>
    </source>
</evidence>
<dbReference type="GeneID" id="23461692"/>
<dbReference type="RefSeq" id="YP_009119010.1">
    <property type="nucleotide sequence ID" value="NC_026440.1"/>
</dbReference>
<name>A0A0B5J576_9VIRU</name>
<accession>A0A0B5J576</accession>
<dbReference type="KEGG" id="vg:23461692"/>
<organism evidence="2 3">
    <name type="scientific">Pandoravirus inopinatum</name>
    <dbReference type="NCBI Taxonomy" id="1605721"/>
    <lineage>
        <taxon>Viruses</taxon>
        <taxon>Pandoravirus</taxon>
    </lineage>
</organism>